<dbReference type="SUPFAM" id="SSF48452">
    <property type="entry name" value="TPR-like"/>
    <property type="match status" value="1"/>
</dbReference>
<dbReference type="eggNOG" id="COG5616">
    <property type="taxonomic scope" value="Bacteria"/>
</dbReference>
<sequence>METSVETRVESQRPGHDEARLALAIRTMGRLRVLFDGQTIEFPASRKLRALLAYLALAENPVGRSRLCDLLGDLPSDPRGELRWYLSRLRAVLKRAGGRRVVVEEDMVSLDLTDTAVDALEIRRIMRVGVENAGIDELRRVLTLFTGEFLEGLDLKRSPQLDHWLEARRSYFRSCHAAVLAQIITRLPADDTDTRELCERWTSLAPFEMRAHLSLMASLPNVEAERHLAAAVRLFEAEDMDAAPLVLAWRRLRATPAAVAEPAAVPAAKVAPVADRASLAVMPFLEPDAVAPRTGLGAGLTRDIIVRLAKLRSIFVIAQGSVFALAERGIGAEDAGQRLNVDYVASGMVRRRAGRLSVTVELVEAQSARIIWSDEYEGAEDEAFDVLDQIGNMIVWSIASEIETAEKNRAILRPPNSLNAWEAYHRGLWHMYRFTREDNQLAHGFFQQSVATDPTFSRAHAGLSFTHWQNAFQKWQDRQSETELAYAAAQRSLLVDDHDPAAHWAMGRALWLRRDEGQAIAELERAVDLSPNFALGHYALSFVHSQSGDPMKAISSADHSQRLSPFDPLLFGMYGAKAMANVRLGRFDEAADCALRAMARPNAHIIIRQIAALCLALAGREDEARVVAANIRASLPGYRIDEFFRTFKFPPETETLFRKGATQIGLN</sequence>
<organism evidence="1 2">
    <name type="scientific">Fulvimarina pelagi HTCC2506</name>
    <dbReference type="NCBI Taxonomy" id="314231"/>
    <lineage>
        <taxon>Bacteria</taxon>
        <taxon>Pseudomonadati</taxon>
        <taxon>Pseudomonadota</taxon>
        <taxon>Alphaproteobacteria</taxon>
        <taxon>Hyphomicrobiales</taxon>
        <taxon>Aurantimonadaceae</taxon>
        <taxon>Fulvimarina</taxon>
    </lineage>
</organism>
<dbReference type="Gene3D" id="1.10.10.10">
    <property type="entry name" value="Winged helix-like DNA-binding domain superfamily/Winged helix DNA-binding domain"/>
    <property type="match status" value="1"/>
</dbReference>
<dbReference type="InterPro" id="IPR036388">
    <property type="entry name" value="WH-like_DNA-bd_sf"/>
</dbReference>
<protein>
    <submittedName>
        <fullName evidence="1">Adenylate cyclase cya3</fullName>
    </submittedName>
</protein>
<dbReference type="eggNOG" id="COG0457">
    <property type="taxonomic scope" value="Bacteria"/>
</dbReference>
<reference evidence="1 2" key="1">
    <citation type="journal article" date="2010" name="J. Bacteriol.">
        <title>Genome sequence of Fulvimarina pelagi HTCC2506T, a Mn(II)-oxidizing alphaproteobacterium possessing an aerobic anoxygenic photosynthetic gene cluster and Xanthorhodopsin.</title>
        <authorList>
            <person name="Kang I."/>
            <person name="Oh H.M."/>
            <person name="Lim S.I."/>
            <person name="Ferriera S."/>
            <person name="Giovannoni S.J."/>
            <person name="Cho J.C."/>
        </authorList>
    </citation>
    <scope>NUCLEOTIDE SEQUENCE [LARGE SCALE GENOMIC DNA]</scope>
    <source>
        <strain evidence="1 2">HTCC2506</strain>
    </source>
</reference>
<dbReference type="eggNOG" id="COG3629">
    <property type="taxonomic scope" value="Bacteria"/>
</dbReference>
<dbReference type="Proteomes" id="UP000004310">
    <property type="component" value="Unassembled WGS sequence"/>
</dbReference>
<dbReference type="EMBL" id="AATP01000002">
    <property type="protein sequence ID" value="EAU42137.1"/>
    <property type="molecule type" value="Genomic_DNA"/>
</dbReference>
<dbReference type="InterPro" id="IPR051677">
    <property type="entry name" value="AfsR-DnrI-RedD_regulator"/>
</dbReference>
<dbReference type="PANTHER" id="PTHR35807">
    <property type="entry name" value="TRANSCRIPTIONAL REGULATOR REDD-RELATED"/>
    <property type="match status" value="1"/>
</dbReference>
<dbReference type="Gene3D" id="1.25.40.10">
    <property type="entry name" value="Tetratricopeptide repeat domain"/>
    <property type="match status" value="1"/>
</dbReference>
<keyword evidence="2" id="KW-1185">Reference proteome</keyword>
<dbReference type="RefSeq" id="WP_007068505.1">
    <property type="nucleotide sequence ID" value="NZ_DS022272.1"/>
</dbReference>
<dbReference type="InterPro" id="IPR019734">
    <property type="entry name" value="TPR_rpt"/>
</dbReference>
<dbReference type="InterPro" id="IPR011990">
    <property type="entry name" value="TPR-like_helical_dom_sf"/>
</dbReference>
<accession>Q0G2P4</accession>
<evidence type="ECO:0000313" key="2">
    <source>
        <dbReference type="Proteomes" id="UP000004310"/>
    </source>
</evidence>
<comment type="caution">
    <text evidence="1">The sequence shown here is derived from an EMBL/GenBank/DDBJ whole genome shotgun (WGS) entry which is preliminary data.</text>
</comment>
<name>Q0G2P4_9HYPH</name>
<dbReference type="HOGENOM" id="CLU_019981_1_0_5"/>
<dbReference type="STRING" id="217511.GCA_001463845_03188"/>
<dbReference type="SMART" id="SM00028">
    <property type="entry name" value="TPR"/>
    <property type="match status" value="3"/>
</dbReference>
<gene>
    <name evidence="1" type="ORF">FP2506_16929</name>
</gene>
<proteinExistence type="predicted"/>
<evidence type="ECO:0000313" key="1">
    <source>
        <dbReference type="EMBL" id="EAU42137.1"/>
    </source>
</evidence>
<dbReference type="AlphaFoldDB" id="Q0G2P4"/>